<comment type="caution">
    <text evidence="3">The sequence shown here is derived from an EMBL/GenBank/DDBJ whole genome shotgun (WGS) entry which is preliminary data.</text>
</comment>
<feature type="region of interest" description="Disordered" evidence="1">
    <location>
        <begin position="1"/>
        <end position="33"/>
    </location>
</feature>
<keyword evidence="2" id="KW-1133">Transmembrane helix</keyword>
<keyword evidence="2" id="KW-0812">Transmembrane</keyword>
<dbReference type="PANTHER" id="PTHR24314:SF21">
    <property type="entry name" value="CHLOROPHYLL(IDE) B REDUCTASE NYC1, CHLOROPLASTIC-RELATED"/>
    <property type="match status" value="1"/>
</dbReference>
<feature type="compositionally biased region" description="Basic and acidic residues" evidence="1">
    <location>
        <begin position="1"/>
        <end position="29"/>
    </location>
</feature>
<evidence type="ECO:0000313" key="3">
    <source>
        <dbReference type="EMBL" id="KAF5188761.1"/>
    </source>
</evidence>
<evidence type="ECO:0000256" key="1">
    <source>
        <dbReference type="SAM" id="MobiDB-lite"/>
    </source>
</evidence>
<reference evidence="3 4" key="1">
    <citation type="submission" date="2020-06" db="EMBL/GenBank/DDBJ databases">
        <title>Transcriptomic and genomic resources for Thalictrum thalictroides and T. hernandezii: Facilitating candidate gene discovery in an emerging model plant lineage.</title>
        <authorList>
            <person name="Arias T."/>
            <person name="Riano-Pachon D.M."/>
            <person name="Di Stilio V.S."/>
        </authorList>
    </citation>
    <scope>NUCLEOTIDE SEQUENCE [LARGE SCALE GENOMIC DNA]</scope>
    <source>
        <strain evidence="4">cv. WT478/WT964</strain>
        <tissue evidence="3">Leaves</tissue>
    </source>
</reference>
<dbReference type="GO" id="GO:0010304">
    <property type="term" value="P:PSII associated light-harvesting complex II catabolic process"/>
    <property type="evidence" value="ECO:0007669"/>
    <property type="project" value="TreeGrafter"/>
</dbReference>
<dbReference type="GO" id="GO:0034256">
    <property type="term" value="F:chlorophyll(ide) b reductase activity"/>
    <property type="evidence" value="ECO:0007669"/>
    <property type="project" value="TreeGrafter"/>
</dbReference>
<gene>
    <name evidence="3" type="ORF">FRX31_021652</name>
</gene>
<dbReference type="InterPro" id="IPR052625">
    <property type="entry name" value="Chl_b_Red"/>
</dbReference>
<keyword evidence="2" id="KW-0472">Membrane</keyword>
<dbReference type="EMBL" id="JABWDY010026355">
    <property type="protein sequence ID" value="KAF5188761.1"/>
    <property type="molecule type" value="Genomic_DNA"/>
</dbReference>
<proteinExistence type="predicted"/>
<keyword evidence="4" id="KW-1185">Reference proteome</keyword>
<protein>
    <submittedName>
        <fullName evidence="3">Short-chain dehydrogenase/reductase</fullName>
    </submittedName>
</protein>
<sequence>MSCRSFRSEDGVEFEEKDKKKKKDEESSLKPKKSKGALYSLKSFLLKVSGTPTTKDEYRNAVAKAEDIFFACATQVGRYLVTMMSTGVILATGFQLSGGDSQLDTLIWYSWLGGVIIGTMIGANMVLEEHYKQGPRNVVITGSFDFLHDCYLT</sequence>
<dbReference type="PANTHER" id="PTHR24314">
    <property type="entry name" value="NON-SPECIFIC LIPID TRANSFER PROTEIN-RELATED"/>
    <property type="match status" value="1"/>
</dbReference>
<evidence type="ECO:0000313" key="4">
    <source>
        <dbReference type="Proteomes" id="UP000554482"/>
    </source>
</evidence>
<dbReference type="AlphaFoldDB" id="A0A7J6VVC6"/>
<evidence type="ECO:0000256" key="2">
    <source>
        <dbReference type="SAM" id="Phobius"/>
    </source>
</evidence>
<dbReference type="GO" id="GO:0015996">
    <property type="term" value="P:chlorophyll catabolic process"/>
    <property type="evidence" value="ECO:0007669"/>
    <property type="project" value="TreeGrafter"/>
</dbReference>
<organism evidence="3 4">
    <name type="scientific">Thalictrum thalictroides</name>
    <name type="common">Rue-anemone</name>
    <name type="synonym">Anemone thalictroides</name>
    <dbReference type="NCBI Taxonomy" id="46969"/>
    <lineage>
        <taxon>Eukaryota</taxon>
        <taxon>Viridiplantae</taxon>
        <taxon>Streptophyta</taxon>
        <taxon>Embryophyta</taxon>
        <taxon>Tracheophyta</taxon>
        <taxon>Spermatophyta</taxon>
        <taxon>Magnoliopsida</taxon>
        <taxon>Ranunculales</taxon>
        <taxon>Ranunculaceae</taxon>
        <taxon>Thalictroideae</taxon>
        <taxon>Thalictrum</taxon>
    </lineage>
</organism>
<dbReference type="OrthoDB" id="1937886at2759"/>
<accession>A0A7J6VVC6</accession>
<name>A0A7J6VVC6_THATH</name>
<dbReference type="Proteomes" id="UP000554482">
    <property type="component" value="Unassembled WGS sequence"/>
</dbReference>
<feature type="transmembrane region" description="Helical" evidence="2">
    <location>
        <begin position="79"/>
        <end position="96"/>
    </location>
</feature>
<feature type="transmembrane region" description="Helical" evidence="2">
    <location>
        <begin position="108"/>
        <end position="127"/>
    </location>
</feature>